<accession>A0ABW8LV68</accession>
<organism evidence="1 2">
    <name type="scientific">Streptomyces milbemycinicus</name>
    <dbReference type="NCBI Taxonomy" id="476552"/>
    <lineage>
        <taxon>Bacteria</taxon>
        <taxon>Bacillati</taxon>
        <taxon>Actinomycetota</taxon>
        <taxon>Actinomycetes</taxon>
        <taxon>Kitasatosporales</taxon>
        <taxon>Streptomycetaceae</taxon>
        <taxon>Streptomyces</taxon>
    </lineage>
</organism>
<evidence type="ECO:0000313" key="1">
    <source>
        <dbReference type="EMBL" id="MFK4269824.1"/>
    </source>
</evidence>
<dbReference type="InterPro" id="IPR046193">
    <property type="entry name" value="DUF6221"/>
</dbReference>
<dbReference type="Pfam" id="PF19730">
    <property type="entry name" value="DUF6221"/>
    <property type="match status" value="1"/>
</dbReference>
<protein>
    <submittedName>
        <fullName evidence="1">DUF6221 family protein</fullName>
    </submittedName>
</protein>
<proteinExistence type="predicted"/>
<dbReference type="Proteomes" id="UP001620295">
    <property type="component" value="Unassembled WGS sequence"/>
</dbReference>
<keyword evidence="2" id="KW-1185">Reference proteome</keyword>
<evidence type="ECO:0000313" key="2">
    <source>
        <dbReference type="Proteomes" id="UP001620295"/>
    </source>
</evidence>
<comment type="caution">
    <text evidence="1">The sequence shown here is derived from an EMBL/GenBank/DDBJ whole genome shotgun (WGS) entry which is preliminary data.</text>
</comment>
<gene>
    <name evidence="1" type="ORF">ACI2L5_33545</name>
</gene>
<dbReference type="RefSeq" id="WP_358634957.1">
    <property type="nucleotide sequence ID" value="NZ_JBFACG010000002.1"/>
</dbReference>
<dbReference type="EMBL" id="JBJDQH010000012">
    <property type="protein sequence ID" value="MFK4269824.1"/>
    <property type="molecule type" value="Genomic_DNA"/>
</dbReference>
<name>A0ABW8LV68_9ACTN</name>
<reference evidence="1 2" key="1">
    <citation type="submission" date="2024-11" db="EMBL/GenBank/DDBJ databases">
        <title>The Natural Products Discovery Center: Release of the First 8490 Sequenced Strains for Exploring Actinobacteria Biosynthetic Diversity.</title>
        <authorList>
            <person name="Kalkreuter E."/>
            <person name="Kautsar S.A."/>
            <person name="Yang D."/>
            <person name="Bader C.D."/>
            <person name="Teijaro C.N."/>
            <person name="Fluegel L."/>
            <person name="Davis C.M."/>
            <person name="Simpson J.R."/>
            <person name="Lauterbach L."/>
            <person name="Steele A.D."/>
            <person name="Gui C."/>
            <person name="Meng S."/>
            <person name="Li G."/>
            <person name="Viehrig K."/>
            <person name="Ye F."/>
            <person name="Su P."/>
            <person name="Kiefer A.F."/>
            <person name="Nichols A."/>
            <person name="Cepeda A.J."/>
            <person name="Yan W."/>
            <person name="Fan B."/>
            <person name="Jiang Y."/>
            <person name="Adhikari A."/>
            <person name="Zheng C.-J."/>
            <person name="Schuster L."/>
            <person name="Cowan T.M."/>
            <person name="Smanski M.J."/>
            <person name="Chevrette M.G."/>
            <person name="De Carvalho L.P.S."/>
            <person name="Shen B."/>
        </authorList>
    </citation>
    <scope>NUCLEOTIDE SEQUENCE [LARGE SCALE GENOMIC DNA]</scope>
    <source>
        <strain evidence="1 2">NPDC020863</strain>
    </source>
</reference>
<sequence length="34" mass="3865">MVTGLVQADAPITALRLLALPYADHPDYRDEWRP</sequence>